<evidence type="ECO:0000313" key="2">
    <source>
        <dbReference type="EMBL" id="PHK49146.1"/>
    </source>
</evidence>
<feature type="transmembrane region" description="Helical" evidence="1">
    <location>
        <begin position="138"/>
        <end position="158"/>
    </location>
</feature>
<evidence type="ECO:0000313" key="5">
    <source>
        <dbReference type="Proteomes" id="UP001056588"/>
    </source>
</evidence>
<dbReference type="EMBL" id="MRZN01000016">
    <property type="protein sequence ID" value="PHK49146.1"/>
    <property type="molecule type" value="Genomic_DNA"/>
</dbReference>
<protein>
    <submittedName>
        <fullName evidence="2">Uncharacterized protein</fullName>
    </submittedName>
</protein>
<dbReference type="AlphaFoldDB" id="A0A2C6WN10"/>
<feature type="transmembrane region" description="Helical" evidence="1">
    <location>
        <begin position="52"/>
        <end position="70"/>
    </location>
</feature>
<dbReference type="EMBL" id="CP093217">
    <property type="protein sequence ID" value="UQW80521.1"/>
    <property type="molecule type" value="Genomic_DNA"/>
</dbReference>
<keyword evidence="5" id="KW-1185">Reference proteome</keyword>
<keyword evidence="1" id="KW-0812">Transmembrane</keyword>
<dbReference type="Proteomes" id="UP001056588">
    <property type="component" value="Chromosome"/>
</dbReference>
<feature type="transmembrane region" description="Helical" evidence="1">
    <location>
        <begin position="82"/>
        <end position="101"/>
    </location>
</feature>
<reference evidence="4" key="2">
    <citation type="submission" date="2017-10" db="EMBL/GenBank/DDBJ databases">
        <title>Staphylococcus edaphicus sp. nov., isolated in Antarctica, harbouring mecC gene and genomic islands essential in adaptation to extreme environment.</title>
        <authorList>
            <person name="Pantucek R."/>
            <person name="Sedlacek I."/>
            <person name="Indrakova A."/>
            <person name="Vrbovska V."/>
            <person name="Maslanova I."/>
            <person name="Kovarovic V."/>
            <person name="Svec P."/>
            <person name="Kralova S."/>
            <person name="Kristofova L."/>
            <person name="Keklakova J."/>
            <person name="Petras P."/>
            <person name="Doskar J."/>
        </authorList>
    </citation>
    <scope>NUCLEOTIDE SEQUENCE [LARGE SCALE GENOMIC DNA]</scope>
    <source>
        <strain evidence="4">CCM 5085</strain>
    </source>
</reference>
<evidence type="ECO:0000256" key="1">
    <source>
        <dbReference type="SAM" id="Phobius"/>
    </source>
</evidence>
<gene>
    <name evidence="2" type="ORF">BTJ66_09690</name>
    <name evidence="3" type="ORF">MNY58_07865</name>
</gene>
<dbReference type="Proteomes" id="UP000223828">
    <property type="component" value="Unassembled WGS sequence"/>
</dbReference>
<evidence type="ECO:0000313" key="4">
    <source>
        <dbReference type="Proteomes" id="UP000223828"/>
    </source>
</evidence>
<dbReference type="OrthoDB" id="2417711at2"/>
<keyword evidence="1" id="KW-1133">Transmembrane helix</keyword>
<accession>A0A2C6WN10</accession>
<name>A0A2C6WN10_9STAP</name>
<sequence length="227" mass="25698">MGDLKGSFSIIFKELKVQLYTFSTVLVVLAAIYFVIGFYIEPSDSYNPLLSGPVYGILGFLPFFMFGDAFKSSIELGATRRQYILSLWLSYIIFIVIMLIIQEVISFILERVASARSSEVTLMRVADILPNASGFDNMWVDFLAIMFIAGICFLLSAIMYRAGVIPTLIGLLFVGVIIFIWFVLGDFTPFFKWVYHHIYEMFHILGAIGLISSLSIYPIMIKARLKV</sequence>
<dbReference type="RefSeq" id="WP_099090764.1">
    <property type="nucleotide sequence ID" value="NZ_CP093217.1"/>
</dbReference>
<reference evidence="2" key="1">
    <citation type="journal article" date="2017" name="Appl. Environ. Microbiol.">
        <title>Staphylococcus edaphicus sp. nov., isolated in Antarctica, harbours mecC gene and genomic islands with suspected role in adaptation to extreme environment.</title>
        <authorList>
            <person name="Pantucek R."/>
            <person name="Sedlacek I."/>
            <person name="Indrakova A."/>
            <person name="Vrbovska V."/>
            <person name="Maslanova I."/>
            <person name="Kovarovic V."/>
            <person name="Svec P."/>
            <person name="Kralova S."/>
            <person name="Kristofova L."/>
            <person name="Keklakova J."/>
            <person name="Petras P."/>
            <person name="Doskar J."/>
        </authorList>
    </citation>
    <scope>NUCLEOTIDE SEQUENCE</scope>
    <source>
        <strain evidence="2">CCM 8730</strain>
    </source>
</reference>
<organism evidence="2 4">
    <name type="scientific">Staphylococcus edaphicus</name>
    <dbReference type="NCBI Taxonomy" id="1955013"/>
    <lineage>
        <taxon>Bacteria</taxon>
        <taxon>Bacillati</taxon>
        <taxon>Bacillota</taxon>
        <taxon>Bacilli</taxon>
        <taxon>Bacillales</taxon>
        <taxon>Staphylococcaceae</taxon>
        <taxon>Staphylococcus</taxon>
    </lineage>
</organism>
<reference evidence="2" key="3">
    <citation type="submission" date="2017-10" db="EMBL/GenBank/DDBJ databases">
        <authorList>
            <person name="Vrbovska V."/>
            <person name="Kovarovic V."/>
            <person name="Indrakova A."/>
        </authorList>
    </citation>
    <scope>NUCLEOTIDE SEQUENCE</scope>
    <source>
        <strain evidence="2">CCM 8730</strain>
    </source>
</reference>
<proteinExistence type="predicted"/>
<feature type="transmembrane region" description="Helical" evidence="1">
    <location>
        <begin position="204"/>
        <end position="221"/>
    </location>
</feature>
<evidence type="ECO:0000313" key="3">
    <source>
        <dbReference type="EMBL" id="UQW80521.1"/>
    </source>
</evidence>
<reference evidence="3" key="4">
    <citation type="submission" date="2022-03" db="EMBL/GenBank/DDBJ databases">
        <title>Complete Genome Sequence of Staphylococcus edaphicus strain CCM 8731.</title>
        <authorList>
            <person name="Rimmer C.O."/>
            <person name="Thomas J.C."/>
        </authorList>
    </citation>
    <scope>NUCLEOTIDE SEQUENCE</scope>
    <source>
        <strain evidence="3">CCM 8731</strain>
    </source>
</reference>
<keyword evidence="1" id="KW-0472">Membrane</keyword>
<feature type="transmembrane region" description="Helical" evidence="1">
    <location>
        <begin position="20"/>
        <end position="40"/>
    </location>
</feature>
<feature type="transmembrane region" description="Helical" evidence="1">
    <location>
        <begin position="165"/>
        <end position="184"/>
    </location>
</feature>